<gene>
    <name evidence="2" type="ORF">WKI71_15555</name>
</gene>
<dbReference type="EMBL" id="JBBKAK010000001">
    <property type="protein sequence ID" value="MEJ8669343.1"/>
    <property type="molecule type" value="Genomic_DNA"/>
</dbReference>
<feature type="region of interest" description="Disordered" evidence="1">
    <location>
        <begin position="1"/>
        <end position="30"/>
    </location>
</feature>
<name>A0ABU8UKB8_9ACTN</name>
<protein>
    <submittedName>
        <fullName evidence="2">Uncharacterized protein</fullName>
    </submittedName>
</protein>
<comment type="caution">
    <text evidence="2">The sequence shown here is derived from an EMBL/GenBank/DDBJ whole genome shotgun (WGS) entry which is preliminary data.</text>
</comment>
<evidence type="ECO:0000313" key="3">
    <source>
        <dbReference type="Proteomes" id="UP001376459"/>
    </source>
</evidence>
<sequence length="121" mass="12929">MTLALVRRRSRSETRGIGDDFEAEADDEVDVEAEAERVGAAIRGMGNFLGSRSDTAPSDAGESNRRADSPRTATGGRAHASQVDVATRREVPGLGDHALEASKTGHRCPDGDRRARRQTGL</sequence>
<evidence type="ECO:0000256" key="1">
    <source>
        <dbReference type="SAM" id="MobiDB-lite"/>
    </source>
</evidence>
<accession>A0ABU8UKB8</accession>
<feature type="compositionally biased region" description="Basic residues" evidence="1">
    <location>
        <begin position="1"/>
        <end position="10"/>
    </location>
</feature>
<evidence type="ECO:0000313" key="2">
    <source>
        <dbReference type="EMBL" id="MEJ8669343.1"/>
    </source>
</evidence>
<dbReference type="Proteomes" id="UP001376459">
    <property type="component" value="Unassembled WGS sequence"/>
</dbReference>
<reference evidence="2 3" key="1">
    <citation type="submission" date="2024-03" db="EMBL/GenBank/DDBJ databases">
        <title>Novel Streptomyces species of biotechnological and ecological value are a feature of Machair soil.</title>
        <authorList>
            <person name="Prole J.R."/>
            <person name="Goodfellow M."/>
            <person name="Allenby N."/>
            <person name="Ward A.C."/>
        </authorList>
    </citation>
    <scope>NUCLEOTIDE SEQUENCE [LARGE SCALE GENOMIC DNA]</scope>
    <source>
        <strain evidence="2 3">MS1.AVA.1</strain>
    </source>
</reference>
<feature type="region of interest" description="Disordered" evidence="1">
    <location>
        <begin position="44"/>
        <end position="121"/>
    </location>
</feature>
<proteinExistence type="predicted"/>
<organism evidence="2 3">
    <name type="scientific">Streptomyces machairae</name>
    <dbReference type="NCBI Taxonomy" id="3134109"/>
    <lineage>
        <taxon>Bacteria</taxon>
        <taxon>Bacillati</taxon>
        <taxon>Actinomycetota</taxon>
        <taxon>Actinomycetes</taxon>
        <taxon>Kitasatosporales</taxon>
        <taxon>Streptomycetaceae</taxon>
        <taxon>Streptomyces</taxon>
    </lineage>
</organism>
<keyword evidence="3" id="KW-1185">Reference proteome</keyword>
<feature type="compositionally biased region" description="Acidic residues" evidence="1">
    <location>
        <begin position="19"/>
        <end position="30"/>
    </location>
</feature>